<dbReference type="RefSeq" id="WP_057060358.1">
    <property type="nucleotide sequence ID" value="NZ_CP109694.1"/>
</dbReference>
<dbReference type="Proteomes" id="UP000050495">
    <property type="component" value="Unassembled WGS sequence"/>
</dbReference>
<sequence length="188" mass="21273">MKKYLYLTKPEWVFPWIRGGVVPLFQASTYLSDERDGVMTPDENLIDTSTHDIKAYGNLARIQGGGCISFTNSTINGVFHPGTIKFEQRVEDGLVLCLANSKSSEIARRLGKRACVEISDVEHLKRYLDRQLGIESAMRACEYTNGHNRNHFLKSSLDSWQDEFRIFWPGAKSTRVSIPSGMAKKVKI</sequence>
<comment type="caution">
    <text evidence="1">The sequence shown here is derived from an EMBL/GenBank/DDBJ whole genome shotgun (WGS) entry which is preliminary data.</text>
</comment>
<organism evidence="1 2">
    <name type="scientific">Enterobacter asburiae</name>
    <dbReference type="NCBI Taxonomy" id="61645"/>
    <lineage>
        <taxon>Bacteria</taxon>
        <taxon>Pseudomonadati</taxon>
        <taxon>Pseudomonadota</taxon>
        <taxon>Gammaproteobacteria</taxon>
        <taxon>Enterobacterales</taxon>
        <taxon>Enterobacteriaceae</taxon>
        <taxon>Enterobacter</taxon>
        <taxon>Enterobacter cloacae complex</taxon>
    </lineage>
</organism>
<protein>
    <submittedName>
        <fullName evidence="1">Uncharacterized protein</fullName>
    </submittedName>
</protein>
<name>A0AB36F907_ENTAS</name>
<dbReference type="AlphaFoldDB" id="A0AB36F907"/>
<dbReference type="EMBL" id="LJEY02000191">
    <property type="protein sequence ID" value="OEH12049.1"/>
    <property type="molecule type" value="Genomic_DNA"/>
</dbReference>
<reference evidence="1 2" key="1">
    <citation type="submission" date="2016-04" db="EMBL/GenBank/DDBJ databases">
        <authorList>
            <person name="Osei Sekyere J."/>
            <person name="Sivertsen A."/>
            <person name="Pedersen A.T."/>
            <person name="Sundsfjord A."/>
        </authorList>
    </citation>
    <scope>NUCLEOTIDE SEQUENCE [LARGE SCALE GENOMIC DNA]</scope>
    <source>
        <strain evidence="1 2">ST435:939705067</strain>
    </source>
</reference>
<evidence type="ECO:0000313" key="1">
    <source>
        <dbReference type="EMBL" id="OEH12049.1"/>
    </source>
</evidence>
<accession>A0AB36F907</accession>
<evidence type="ECO:0000313" key="2">
    <source>
        <dbReference type="Proteomes" id="UP000050495"/>
    </source>
</evidence>
<proteinExistence type="predicted"/>
<gene>
    <name evidence="1" type="ORF">AN696_0221625</name>
</gene>